<accession>V9DUS5</accession>
<sequence>ALQKTTLTLSAVRRLFDQVVKKYPAMKARLAANAAIVNYPNLESGLVKLQRGEALTAAEKVVCSQFRLRDAGEAVEEQRDLIVKEAFKRRKVAKRAAYEDVAFIPPTSNECERFFSSVKLVYTDLRKRMELEKLEKVVCLLYNKELWDVQVVDDVRRSNAN</sequence>
<dbReference type="HOGENOM" id="CLU_037484_3_0_1"/>
<organism evidence="1 2">
    <name type="scientific">Phytophthora nicotianae P1569</name>
    <dbReference type="NCBI Taxonomy" id="1317065"/>
    <lineage>
        <taxon>Eukaryota</taxon>
        <taxon>Sar</taxon>
        <taxon>Stramenopiles</taxon>
        <taxon>Oomycota</taxon>
        <taxon>Peronosporomycetes</taxon>
        <taxon>Peronosporales</taxon>
        <taxon>Peronosporaceae</taxon>
        <taxon>Phytophthora</taxon>
    </lineage>
</organism>
<dbReference type="eggNOG" id="ENOG502SQST">
    <property type="taxonomic scope" value="Eukaryota"/>
</dbReference>
<gene>
    <name evidence="1" type="ORF">F443_22518</name>
</gene>
<feature type="non-terminal residue" evidence="1">
    <location>
        <position position="1"/>
    </location>
</feature>
<dbReference type="PANTHER" id="PTHR40866">
    <property type="entry name" value="BED-TYPE DOMAIN-CONTAINING PROTEIN"/>
    <property type="match status" value="1"/>
</dbReference>
<dbReference type="SUPFAM" id="SSF53098">
    <property type="entry name" value="Ribonuclease H-like"/>
    <property type="match status" value="1"/>
</dbReference>
<dbReference type="EMBL" id="ANIZ01004130">
    <property type="protein sequence ID" value="ETI30361.1"/>
    <property type="molecule type" value="Genomic_DNA"/>
</dbReference>
<evidence type="ECO:0000313" key="2">
    <source>
        <dbReference type="Proteomes" id="UP000018721"/>
    </source>
</evidence>
<proteinExistence type="predicted"/>
<keyword evidence="2" id="KW-1185">Reference proteome</keyword>
<name>V9DUS5_PHYNI</name>
<dbReference type="PANTHER" id="PTHR40866:SF1">
    <property type="entry name" value="BED-TYPE DOMAIN-CONTAINING PROTEIN"/>
    <property type="match status" value="1"/>
</dbReference>
<dbReference type="AlphaFoldDB" id="V9DUS5"/>
<dbReference type="InterPro" id="IPR012337">
    <property type="entry name" value="RNaseH-like_sf"/>
</dbReference>
<reference evidence="1 2" key="1">
    <citation type="submission" date="2013-11" db="EMBL/GenBank/DDBJ databases">
        <title>The Genome Sequence of Phytophthora parasitica P1569.</title>
        <authorList>
            <consortium name="The Broad Institute Genomics Platform"/>
            <person name="Russ C."/>
            <person name="Tyler B."/>
            <person name="Panabieres F."/>
            <person name="Shan W."/>
            <person name="Tripathy S."/>
            <person name="Grunwald N."/>
            <person name="Machado M."/>
            <person name="Johnson C.S."/>
            <person name="Arredondo F."/>
            <person name="Hong C."/>
            <person name="Coffey M."/>
            <person name="Young S.K."/>
            <person name="Zeng Q."/>
            <person name="Gargeya S."/>
            <person name="Fitzgerald M."/>
            <person name="Abouelleil A."/>
            <person name="Alvarado L."/>
            <person name="Chapman S.B."/>
            <person name="Gainer-Dewar J."/>
            <person name="Goldberg J."/>
            <person name="Griggs A."/>
            <person name="Gujja S."/>
            <person name="Hansen M."/>
            <person name="Howarth C."/>
            <person name="Imamovic A."/>
            <person name="Ireland A."/>
            <person name="Larimer J."/>
            <person name="McCowan C."/>
            <person name="Murphy C."/>
            <person name="Pearson M."/>
            <person name="Poon T.W."/>
            <person name="Priest M."/>
            <person name="Roberts A."/>
            <person name="Saif S."/>
            <person name="Shea T."/>
            <person name="Sykes S."/>
            <person name="Wortman J."/>
            <person name="Nusbaum C."/>
            <person name="Birren B."/>
        </authorList>
    </citation>
    <scope>NUCLEOTIDE SEQUENCE [LARGE SCALE GENOMIC DNA]</scope>
    <source>
        <strain evidence="1 2">P1569</strain>
    </source>
</reference>
<evidence type="ECO:0008006" key="3">
    <source>
        <dbReference type="Google" id="ProtNLM"/>
    </source>
</evidence>
<evidence type="ECO:0000313" key="1">
    <source>
        <dbReference type="EMBL" id="ETI30361.1"/>
    </source>
</evidence>
<comment type="caution">
    <text evidence="1">The sequence shown here is derived from an EMBL/GenBank/DDBJ whole genome shotgun (WGS) entry which is preliminary data.</text>
</comment>
<protein>
    <recommendedName>
        <fullName evidence="3">HAT C-terminal dimerisation domain-containing protein</fullName>
    </recommendedName>
</protein>
<dbReference type="Proteomes" id="UP000018721">
    <property type="component" value="Unassembled WGS sequence"/>
</dbReference>